<reference evidence="2 3" key="1">
    <citation type="submission" date="2012-10" db="EMBL/GenBank/DDBJ databases">
        <authorList>
            <person name="Zafar N."/>
            <person name="Inman J."/>
            <person name="Hall N."/>
            <person name="Lorenzi H."/>
            <person name="Caler E."/>
        </authorList>
    </citation>
    <scope>NUCLEOTIDE SEQUENCE [LARGE SCALE GENOMIC DNA]</scope>
    <source>
        <strain evidence="2 3">IP1</strain>
    </source>
</reference>
<evidence type="ECO:0000256" key="1">
    <source>
        <dbReference type="SAM" id="Coils"/>
    </source>
</evidence>
<evidence type="ECO:0000313" key="2">
    <source>
        <dbReference type="EMBL" id="ELP83485.1"/>
    </source>
</evidence>
<accession>A0A0A1TU80</accession>
<name>A0A0A1TU80_ENTIV</name>
<evidence type="ECO:0000313" key="3">
    <source>
        <dbReference type="Proteomes" id="UP000014680"/>
    </source>
</evidence>
<protein>
    <submittedName>
        <fullName evidence="2">Uncharacterized protein</fullName>
    </submittedName>
</protein>
<dbReference type="KEGG" id="eiv:EIN_376600"/>
<dbReference type="Proteomes" id="UP000014680">
    <property type="component" value="Unassembled WGS sequence"/>
</dbReference>
<feature type="coiled-coil region" evidence="1">
    <location>
        <begin position="127"/>
        <end position="157"/>
    </location>
</feature>
<gene>
    <name evidence="2" type="ORF">EIN_376600</name>
</gene>
<dbReference type="VEuPathDB" id="AmoebaDB:EIN_376600"/>
<proteinExistence type="predicted"/>
<dbReference type="AlphaFoldDB" id="A0A0A1TU80"/>
<keyword evidence="3" id="KW-1185">Reference proteome</keyword>
<dbReference type="RefSeq" id="XP_004182831.1">
    <property type="nucleotide sequence ID" value="XM_004182783.1"/>
</dbReference>
<organism evidence="2 3">
    <name type="scientific">Entamoeba invadens IP1</name>
    <dbReference type="NCBI Taxonomy" id="370355"/>
    <lineage>
        <taxon>Eukaryota</taxon>
        <taxon>Amoebozoa</taxon>
        <taxon>Evosea</taxon>
        <taxon>Archamoebae</taxon>
        <taxon>Mastigamoebida</taxon>
        <taxon>Entamoebidae</taxon>
        <taxon>Entamoeba</taxon>
    </lineage>
</organism>
<sequence length="162" mass="18827">MNVEIQKGCEAYNQLDINTNQLIDKLIVIAKKMDNNKEAIDTIITETEMLVGMVDKIREKEKKALDLETNNRQKAAQLLLIIKEKHPEYLDAFSSYTERTLTFGQIEKMIEQLGCTVKTINAQIEQITETQVSKKNLDKVMDQLKEQRRQISRLMMMSTFKN</sequence>
<keyword evidence="1" id="KW-0175">Coiled coil</keyword>
<dbReference type="GeneID" id="14882459"/>
<dbReference type="EMBL" id="KB207268">
    <property type="protein sequence ID" value="ELP83485.1"/>
    <property type="molecule type" value="Genomic_DNA"/>
</dbReference>